<dbReference type="PROSITE" id="PS00486">
    <property type="entry name" value="DNA_MISMATCH_REPAIR_2"/>
    <property type="match status" value="1"/>
</dbReference>
<dbReference type="PIRSF" id="PIRSF005814">
    <property type="entry name" value="MutS_YshD"/>
    <property type="match status" value="1"/>
</dbReference>
<keyword evidence="5 7" id="KW-0694">RNA-binding</keyword>
<dbReference type="InterPro" id="IPR007696">
    <property type="entry name" value="DNA_mismatch_repair_MutS_core"/>
</dbReference>
<dbReference type="SUPFAM" id="SSF48334">
    <property type="entry name" value="DNA repair protein MutS, domain III"/>
    <property type="match status" value="1"/>
</dbReference>
<dbReference type="InParanoid" id="F5Y882"/>
<dbReference type="GO" id="GO:0016887">
    <property type="term" value="F:ATP hydrolysis activity"/>
    <property type="evidence" value="ECO:0007669"/>
    <property type="project" value="InterPro"/>
</dbReference>
<evidence type="ECO:0000313" key="11">
    <source>
        <dbReference type="Proteomes" id="UP000009222"/>
    </source>
</evidence>
<dbReference type="eggNOG" id="COG1193">
    <property type="taxonomic scope" value="Bacteria"/>
</dbReference>
<dbReference type="Pfam" id="PF00488">
    <property type="entry name" value="MutS_V"/>
    <property type="match status" value="1"/>
</dbReference>
<dbReference type="Pfam" id="PF01713">
    <property type="entry name" value="Smr"/>
    <property type="match status" value="1"/>
</dbReference>
<keyword evidence="11" id="KW-1185">Reference proteome</keyword>
<dbReference type="SMART" id="SM00533">
    <property type="entry name" value="MUTSd"/>
    <property type="match status" value="1"/>
</dbReference>
<dbReference type="FunCoup" id="F5Y882">
    <property type="interactions" value="93"/>
</dbReference>
<keyword evidence="2 7" id="KW-0547">Nucleotide-binding</keyword>
<dbReference type="GO" id="GO:0072344">
    <property type="term" value="P:rescue of stalled ribosome"/>
    <property type="evidence" value="ECO:0007669"/>
    <property type="project" value="UniProtKB-UniRule"/>
</dbReference>
<evidence type="ECO:0000256" key="1">
    <source>
        <dbReference type="ARBA" id="ARBA00022730"/>
    </source>
</evidence>
<dbReference type="GO" id="GO:0019843">
    <property type="term" value="F:rRNA binding"/>
    <property type="evidence" value="ECO:0007669"/>
    <property type="project" value="UniProtKB-UniRule"/>
</dbReference>
<dbReference type="InterPro" id="IPR002625">
    <property type="entry name" value="Smr_dom"/>
</dbReference>
<dbReference type="InterPro" id="IPR000432">
    <property type="entry name" value="DNA_mismatch_repair_MutS_C"/>
</dbReference>
<dbReference type="GO" id="GO:0005524">
    <property type="term" value="F:ATP binding"/>
    <property type="evidence" value="ECO:0007669"/>
    <property type="project" value="UniProtKB-UniRule"/>
</dbReference>
<keyword evidence="7" id="KW-0255">Endonuclease</keyword>
<dbReference type="RefSeq" id="WP_015710985.1">
    <property type="nucleotide sequence ID" value="NC_015577.1"/>
</dbReference>
<dbReference type="Gene3D" id="3.30.1370.110">
    <property type="match status" value="1"/>
</dbReference>
<evidence type="ECO:0000256" key="7">
    <source>
        <dbReference type="HAMAP-Rule" id="MF_00092"/>
    </source>
</evidence>
<feature type="domain" description="Smr" evidence="9">
    <location>
        <begin position="726"/>
        <end position="801"/>
    </location>
</feature>
<proteinExistence type="inferred from homology"/>
<comment type="function">
    <text evidence="7">Endonuclease that is involved in the suppression of homologous recombination and thus may have a key role in the control of bacterial genetic diversity.</text>
</comment>
<comment type="similarity">
    <text evidence="7">Belongs to the DNA mismatch repair MutS family. MutS2 subfamily.</text>
</comment>
<evidence type="ECO:0000256" key="2">
    <source>
        <dbReference type="ARBA" id="ARBA00022741"/>
    </source>
</evidence>
<keyword evidence="4 7" id="KW-0067">ATP-binding</keyword>
<organism evidence="10 11">
    <name type="scientific">Leadbettera azotonutricia (strain ATCC BAA-888 / DSM 13862 / ZAS-9)</name>
    <name type="common">Treponema azotonutricium</name>
    <dbReference type="NCBI Taxonomy" id="545695"/>
    <lineage>
        <taxon>Bacteria</taxon>
        <taxon>Pseudomonadati</taxon>
        <taxon>Spirochaetota</taxon>
        <taxon>Spirochaetia</taxon>
        <taxon>Spirochaetales</taxon>
        <taxon>Breznakiellaceae</taxon>
        <taxon>Leadbettera</taxon>
    </lineage>
</organism>
<protein>
    <recommendedName>
        <fullName evidence="7">Endonuclease MutS2</fullName>
        <ecNumber evidence="7">3.1.-.-</ecNumber>
    </recommendedName>
    <alternativeName>
        <fullName evidence="7">Ribosome-associated protein quality control-upstream factor</fullName>
        <shortName evidence="7">RQC-upstream factor</shortName>
        <shortName evidence="7">RqcU</shortName>
        <ecNumber evidence="7">3.6.4.-</ecNumber>
    </alternativeName>
</protein>
<dbReference type="PROSITE" id="PS50828">
    <property type="entry name" value="SMR"/>
    <property type="match status" value="1"/>
</dbReference>
<feature type="binding site" evidence="7">
    <location>
        <begin position="329"/>
        <end position="336"/>
    </location>
    <ligand>
        <name>ATP</name>
        <dbReference type="ChEBI" id="CHEBI:30616"/>
    </ligand>
</feature>
<sequence>MNEKTVKLLEFDAIRGRVAVCALSEEASNCILADVPKLDEEETQTLKGLVSAALDRINEIDSEKRDSIPDISGIIPKLNVEGTILEIDEAYALGLFIERGEALKAWLGKTGAETPLTPLLLDLPDCVSVSTEIFRILDKEGKLRDLSEFRDIRRRIQALAKDLETAGMKYTGNDETRRMLQSGVPSQRDGRMVLAVKANYRGRIKGIVHEVSSTGQTLFVEPEEVVEKNNELLIENRRLDAEIRRVLREMTGRILASHTQIAKFHEGIVHLETLRARARYGFETRGKFAALDRDGALILKKARHPLLGAKAVPLDFAMNGNTRTVIVTGPNTGGKTVALKTAGLLALMNQFGLPLPIDEGSCLPIFDGVYADIGDEQSISQSLSTFSSHMTNIASICSRAGERSLVLLDELGSGTDPEEGSAIAMAILDHLIEKRSRLIATTHHGILKNYGYTRKGVQNASMEFDGKTLSPTFRIVMGIPGESRAVDIAARNGLGADIVAKARTYLAEEQADISVLINGLREKHRELDAATEAGKAEEQRLREERRKADLKELRLRQKELHLKTEGAGSLRHLLGESRKQLENLVREIKEGEITRDKTLKVKEFLSDLEASVKAENVDLEKEESDLAEERRRLEDEADPAGSGSGGYSGNPQLILEPGAWVKAGSRGGRGRIIRTDKKGFWIVELGALKMSFAEKDLVPIPPPKDEIKPLISAADLAPSSPVQMEINLRGMRLDEALEALRQQVDAAVLSGLHEFSVVHGKGDGILQKGVHDYLRREKSVADYYFSRPEMGGFGRTEVILK</sequence>
<dbReference type="STRING" id="545695.TREAZ_1000"/>
<dbReference type="GO" id="GO:0006298">
    <property type="term" value="P:mismatch repair"/>
    <property type="evidence" value="ECO:0007669"/>
    <property type="project" value="InterPro"/>
</dbReference>
<evidence type="ECO:0000256" key="3">
    <source>
        <dbReference type="ARBA" id="ARBA00022801"/>
    </source>
</evidence>
<dbReference type="EC" id="3.1.-.-" evidence="7"/>
<keyword evidence="7" id="KW-0540">Nuclease</keyword>
<evidence type="ECO:0000256" key="8">
    <source>
        <dbReference type="SAM" id="MobiDB-lite"/>
    </source>
</evidence>
<dbReference type="NCBIfam" id="TIGR01069">
    <property type="entry name" value="mutS2"/>
    <property type="match status" value="1"/>
</dbReference>
<dbReference type="PANTHER" id="PTHR48466:SF2">
    <property type="entry name" value="OS10G0509000 PROTEIN"/>
    <property type="match status" value="1"/>
</dbReference>
<keyword evidence="3 7" id="KW-0378">Hydrolase</keyword>
<keyword evidence="1 7" id="KW-0699">rRNA-binding</keyword>
<dbReference type="SUPFAM" id="SSF160443">
    <property type="entry name" value="SMR domain-like"/>
    <property type="match status" value="1"/>
</dbReference>
<evidence type="ECO:0000256" key="4">
    <source>
        <dbReference type="ARBA" id="ARBA00022840"/>
    </source>
</evidence>
<dbReference type="HAMAP" id="MF_00092">
    <property type="entry name" value="MutS2"/>
    <property type="match status" value="1"/>
</dbReference>
<dbReference type="EC" id="3.6.4.-" evidence="7"/>
<feature type="region of interest" description="Disordered" evidence="8">
    <location>
        <begin position="616"/>
        <end position="652"/>
    </location>
</feature>
<dbReference type="GO" id="GO:0045910">
    <property type="term" value="P:negative regulation of DNA recombination"/>
    <property type="evidence" value="ECO:0007669"/>
    <property type="project" value="InterPro"/>
</dbReference>
<gene>
    <name evidence="7" type="primary">mutS2</name>
    <name evidence="7" type="synonym">rqcU</name>
    <name evidence="10" type="ordered locus">TREAZ_1000</name>
</gene>
<evidence type="ECO:0000256" key="6">
    <source>
        <dbReference type="ARBA" id="ARBA00023125"/>
    </source>
</evidence>
<dbReference type="OrthoDB" id="9808166at2"/>
<reference evidence="11" key="1">
    <citation type="submission" date="2009-12" db="EMBL/GenBank/DDBJ databases">
        <title>Complete sequence of Treponema azotonutricium strain ZAS-9.</title>
        <authorList>
            <person name="Tetu S.G."/>
            <person name="Matson E."/>
            <person name="Ren Q."/>
            <person name="Seshadri R."/>
            <person name="Elbourne L."/>
            <person name="Hassan K.A."/>
            <person name="Durkin A."/>
            <person name="Radune D."/>
            <person name="Mohamoud Y."/>
            <person name="Shay R."/>
            <person name="Jin S."/>
            <person name="Zhang X."/>
            <person name="Lucey K."/>
            <person name="Ballor N.R."/>
            <person name="Ottesen E."/>
            <person name="Rosenthal R."/>
            <person name="Allen A."/>
            <person name="Leadbetter J.R."/>
            <person name="Paulsen I.T."/>
        </authorList>
    </citation>
    <scope>NUCLEOTIDE SEQUENCE [LARGE SCALE GENOMIC DNA]</scope>
    <source>
        <strain evidence="11">ATCC BAA-888 / DSM 13862 / ZAS-9</strain>
    </source>
</reference>
<dbReference type="SMART" id="SM00463">
    <property type="entry name" value="SMR"/>
    <property type="match status" value="1"/>
</dbReference>
<dbReference type="HOGENOM" id="CLU_011252_2_1_12"/>
<dbReference type="GO" id="GO:0140664">
    <property type="term" value="F:ATP-dependent DNA damage sensor activity"/>
    <property type="evidence" value="ECO:0007669"/>
    <property type="project" value="InterPro"/>
</dbReference>
<dbReference type="SMART" id="SM00534">
    <property type="entry name" value="MUTSac"/>
    <property type="match status" value="1"/>
</dbReference>
<comment type="function">
    <text evidence="7">Acts as a ribosome collision sensor, splitting the ribosome into its 2 subunits. Detects stalled/collided 70S ribosomes which it binds and splits by an ATP-hydrolysis driven conformational change. Acts upstream of the ribosome quality control system (RQC), a ribosome-associated complex that mediates the extraction of incompletely synthesized nascent chains from stalled ribosomes and their subsequent degradation. Probably generates substrates for RQC.</text>
</comment>
<dbReference type="EMBL" id="CP001841">
    <property type="protein sequence ID" value="AEF80568.1"/>
    <property type="molecule type" value="Genomic_DNA"/>
</dbReference>
<dbReference type="InterPro" id="IPR027417">
    <property type="entry name" value="P-loop_NTPase"/>
</dbReference>
<evidence type="ECO:0000259" key="9">
    <source>
        <dbReference type="PROSITE" id="PS50828"/>
    </source>
</evidence>
<dbReference type="GO" id="GO:0043023">
    <property type="term" value="F:ribosomal large subunit binding"/>
    <property type="evidence" value="ECO:0007669"/>
    <property type="project" value="UniProtKB-UniRule"/>
</dbReference>
<dbReference type="Gene3D" id="3.40.50.300">
    <property type="entry name" value="P-loop containing nucleotide triphosphate hydrolases"/>
    <property type="match status" value="1"/>
</dbReference>
<dbReference type="PANTHER" id="PTHR48466">
    <property type="entry name" value="OS10G0509000 PROTEIN-RELATED"/>
    <property type="match status" value="1"/>
</dbReference>
<reference evidence="10 11" key="2">
    <citation type="journal article" date="2011" name="ISME J.">
        <title>RNA-seq reveals cooperative metabolic interactions between two termite-gut spirochete species in co-culture.</title>
        <authorList>
            <person name="Rosenthal A.Z."/>
            <person name="Matson E.G."/>
            <person name="Eldar A."/>
            <person name="Leadbetter J.R."/>
        </authorList>
    </citation>
    <scope>NUCLEOTIDE SEQUENCE [LARGE SCALE GENOMIC DNA]</scope>
    <source>
        <strain evidence="11">ATCC BAA-888 / DSM 13862 / ZAS-9</strain>
    </source>
</reference>
<dbReference type="InterPro" id="IPR036187">
    <property type="entry name" value="DNA_mismatch_repair_MutS_sf"/>
</dbReference>
<dbReference type="AlphaFoldDB" id="F5Y882"/>
<evidence type="ECO:0000256" key="5">
    <source>
        <dbReference type="ARBA" id="ARBA00022884"/>
    </source>
</evidence>
<accession>F5Y882</accession>
<dbReference type="Proteomes" id="UP000009222">
    <property type="component" value="Chromosome"/>
</dbReference>
<name>F5Y882_LEAAZ</name>
<dbReference type="FunFam" id="3.40.50.300:FF:000830">
    <property type="entry name" value="Endonuclease MutS2"/>
    <property type="match status" value="1"/>
</dbReference>
<dbReference type="KEGG" id="taz:TREAZ_1000"/>
<dbReference type="InterPro" id="IPR005747">
    <property type="entry name" value="MutS2"/>
</dbReference>
<dbReference type="GO" id="GO:0030983">
    <property type="term" value="F:mismatched DNA binding"/>
    <property type="evidence" value="ECO:0007669"/>
    <property type="project" value="InterPro"/>
</dbReference>
<evidence type="ECO:0000313" key="10">
    <source>
        <dbReference type="EMBL" id="AEF80568.1"/>
    </source>
</evidence>
<dbReference type="InterPro" id="IPR036063">
    <property type="entry name" value="Smr_dom_sf"/>
</dbReference>
<dbReference type="GO" id="GO:0004519">
    <property type="term" value="F:endonuclease activity"/>
    <property type="evidence" value="ECO:0007669"/>
    <property type="project" value="UniProtKB-UniRule"/>
</dbReference>
<dbReference type="InterPro" id="IPR045076">
    <property type="entry name" value="MutS"/>
</dbReference>
<keyword evidence="6 7" id="KW-0238">DNA-binding</keyword>
<comment type="subunit">
    <text evidence="7">Homodimer. Binds to stalled ribosomes, contacting rRNA.</text>
</comment>
<dbReference type="SUPFAM" id="SSF52540">
    <property type="entry name" value="P-loop containing nucleoside triphosphate hydrolases"/>
    <property type="match status" value="1"/>
</dbReference>